<keyword evidence="3 7" id="KW-0547">Nucleotide-binding</keyword>
<dbReference type="GO" id="GO:0005737">
    <property type="term" value="C:cytoplasm"/>
    <property type="evidence" value="ECO:0007669"/>
    <property type="project" value="UniProtKB-SubCell"/>
</dbReference>
<feature type="coiled-coil region" evidence="7">
    <location>
        <begin position="172"/>
        <end position="399"/>
    </location>
</feature>
<feature type="coiled-coil region" evidence="7">
    <location>
        <begin position="665"/>
        <end position="800"/>
    </location>
</feature>
<evidence type="ECO:0000256" key="6">
    <source>
        <dbReference type="ARBA" id="ARBA00023125"/>
    </source>
</evidence>
<dbReference type="SMART" id="SM00968">
    <property type="entry name" value="SMC_hinge"/>
    <property type="match status" value="1"/>
</dbReference>
<dbReference type="AlphaFoldDB" id="A0A1L6MXD3"/>
<evidence type="ECO:0000256" key="1">
    <source>
        <dbReference type="ARBA" id="ARBA00004496"/>
    </source>
</evidence>
<reference evidence="9 10" key="1">
    <citation type="submission" date="2016-08" db="EMBL/GenBank/DDBJ databases">
        <title>Identification and validation of antigenic proteins from Pajaroellobacter abortibovis using de-novo genome sequence assembly and reverse vaccinology.</title>
        <authorList>
            <person name="Welly B.T."/>
            <person name="Miller M.R."/>
            <person name="Stott J.L."/>
            <person name="Blanchard M.T."/>
            <person name="Islas-Trejo A.D."/>
            <person name="O'Rourke S.M."/>
            <person name="Young A.E."/>
            <person name="Medrano J.F."/>
            <person name="Van Eenennaam A.L."/>
        </authorList>
    </citation>
    <scope>NUCLEOTIDE SEQUENCE [LARGE SCALE GENOMIC DNA]</scope>
    <source>
        <strain evidence="9 10">BTF92-0548A/99-0131</strain>
    </source>
</reference>
<dbReference type="GO" id="GO:0005524">
    <property type="term" value="F:ATP binding"/>
    <property type="evidence" value="ECO:0007669"/>
    <property type="project" value="UniProtKB-UniRule"/>
</dbReference>
<comment type="function">
    <text evidence="7">Required for chromosome condensation and partitioning.</text>
</comment>
<organism evidence="9 10">
    <name type="scientific">Pajaroellobacter abortibovis</name>
    <dbReference type="NCBI Taxonomy" id="1882918"/>
    <lineage>
        <taxon>Bacteria</taxon>
        <taxon>Pseudomonadati</taxon>
        <taxon>Myxococcota</taxon>
        <taxon>Polyangia</taxon>
        <taxon>Polyangiales</taxon>
        <taxon>Polyangiaceae</taxon>
    </lineage>
</organism>
<dbReference type="PIRSF" id="PIRSF005719">
    <property type="entry name" value="SMC"/>
    <property type="match status" value="1"/>
</dbReference>
<dbReference type="PANTHER" id="PTHR43977">
    <property type="entry name" value="STRUCTURAL MAINTENANCE OF CHROMOSOMES PROTEIN 3"/>
    <property type="match status" value="1"/>
</dbReference>
<feature type="coiled-coil region" evidence="7">
    <location>
        <begin position="463"/>
        <end position="497"/>
    </location>
</feature>
<feature type="coiled-coil region" evidence="7">
    <location>
        <begin position="878"/>
        <end position="912"/>
    </location>
</feature>
<sequence length="1184" mass="136301">MKIKKLELVGFKSFVDRTVLQFDHDVIGIVGPNGCGKSNIVDAIRWCMGEQSAKHLRGRWMEDVIFNGSESRKPHSVAEVTLIFENTTQSSELPIEYREYPEIAVTRRLYRTGESEYFINKTIVRLRDITDLFLGTGVGTKAYAIVEQGKIGFIISAKPEDRRILIEEAAGITKFKSRKKEAERKIELTEQNLLRVGDILFEITRSLDTLQRQAKKAERYRAYRDELEDLQLYEASHRYLELAGWIKYIRSEVERYTERAEHSSSEVQKLELELEAHKTKVHAGEKTLESAQKEFFLCETKIREEEATLTHAQERLKELTDQQQQTVQEREVLQETACKIAEEKEGLIHEHKQLLQKEEELAQQLIQEERSLQEVFQDQEQVRKQLERVQQSMARVQAIKAGAESKLNALELYQKENAHRLERLHLEKANLVKLQEEEAKYFASSTESFAQLQKKKRESQKAQQEIQVRMTDCKQALASAEKEFEQIKTKLTHQQARLHTLLEVQARLEGIDAGVKVLMTSKNPTIVGLVADRLEAPANLTQALAALLGSRLQEILVRDRQAGLQLLHELIRIPRGRATLLPIIPFSSPKEPLPDDLLPYRLLDRTHFAVEDTSWVEALLGNTLLAETTSQAEEFQQRAPHATVVTVEGFVFYPDGRIAGGHDTAERLLESKRKIRELKEEVQALEQLVRRRREEQQTARQNLTQIDKEFEQIKKEAHLDELNVVGTEKDLHRIQSQITRNTAHLARLEEEELSLVARLKEIHQELEEVQMSSEKAVDELTIFMDQIQRQEANIEVYRERMSRRRRSVTAKKVDLASLKEKLHACKQTQFRLELSVQETDERKKKLDAQHNQLLTLSQEAQAYCSQHQEQRAQAVVHAQEASHTLSQARAVIEALRLEQKTIEEHFKKAQAKAYEISHTLMQYKMELRAKEIEMIYLIDGVTEKFRGLSLKEVIVQYHLRQPPTEAIHQRIQSLIQQIERMGSINLEATKEYTEAQERYQFYKTQKDDLEQALADLHTAIQQMDTQSKRLFEETFRAINEQFKNLFPTIFQGGSASLRLTAPEDPLETGIDILAQPPGKKLSTIELMSGGEKALTAISLLLAIFQIKPSPFCILDEVDAPLDEENVARYLEVVRAMTNHSQFILVTHSKRTMQMVDVLYGVTMAEPGVSKMVGVKIHEDTKSSG</sequence>
<evidence type="ECO:0000256" key="3">
    <source>
        <dbReference type="ARBA" id="ARBA00022741"/>
    </source>
</evidence>
<dbReference type="OrthoDB" id="9808768at2"/>
<evidence type="ECO:0000256" key="2">
    <source>
        <dbReference type="ARBA" id="ARBA00022490"/>
    </source>
</evidence>
<evidence type="ECO:0000313" key="10">
    <source>
        <dbReference type="Proteomes" id="UP000185544"/>
    </source>
</evidence>
<dbReference type="Pfam" id="PF02463">
    <property type="entry name" value="SMC_N"/>
    <property type="match status" value="1"/>
</dbReference>
<dbReference type="GO" id="GO:0016887">
    <property type="term" value="F:ATP hydrolysis activity"/>
    <property type="evidence" value="ECO:0007669"/>
    <property type="project" value="InterPro"/>
</dbReference>
<evidence type="ECO:0000313" key="9">
    <source>
        <dbReference type="EMBL" id="APS00119.1"/>
    </source>
</evidence>
<dbReference type="GO" id="GO:0006260">
    <property type="term" value="P:DNA replication"/>
    <property type="evidence" value="ECO:0007669"/>
    <property type="project" value="UniProtKB-UniRule"/>
</dbReference>
<dbReference type="GO" id="GO:0005694">
    <property type="term" value="C:chromosome"/>
    <property type="evidence" value="ECO:0007669"/>
    <property type="project" value="InterPro"/>
</dbReference>
<dbReference type="InterPro" id="IPR003395">
    <property type="entry name" value="RecF/RecN/SMC_N"/>
</dbReference>
<dbReference type="Pfam" id="PF06470">
    <property type="entry name" value="SMC_hinge"/>
    <property type="match status" value="1"/>
</dbReference>
<dbReference type="HAMAP" id="MF_01894">
    <property type="entry name" value="Smc_prok"/>
    <property type="match status" value="1"/>
</dbReference>
<comment type="subcellular location">
    <subcellularLocation>
        <location evidence="1 7">Cytoplasm</location>
    </subcellularLocation>
</comment>
<comment type="subunit">
    <text evidence="7">Homodimer.</text>
</comment>
<dbReference type="SUPFAM" id="SSF52540">
    <property type="entry name" value="P-loop containing nucleoside triphosphate hydrolases"/>
    <property type="match status" value="1"/>
</dbReference>
<dbReference type="GO" id="GO:0007062">
    <property type="term" value="P:sister chromatid cohesion"/>
    <property type="evidence" value="ECO:0007669"/>
    <property type="project" value="InterPro"/>
</dbReference>
<keyword evidence="5 7" id="KW-0175">Coiled coil</keyword>
<keyword evidence="4 7" id="KW-0067">ATP-binding</keyword>
<dbReference type="InterPro" id="IPR036277">
    <property type="entry name" value="SMC_hinge_sf"/>
</dbReference>
<keyword evidence="2 7" id="KW-0963">Cytoplasm</keyword>
<dbReference type="Gene3D" id="1.20.1060.20">
    <property type="match status" value="1"/>
</dbReference>
<evidence type="ECO:0000256" key="4">
    <source>
        <dbReference type="ARBA" id="ARBA00022840"/>
    </source>
</evidence>
<dbReference type="KEGG" id="pabo:BCY86_05055"/>
<feature type="binding site" evidence="7">
    <location>
        <begin position="32"/>
        <end position="39"/>
    </location>
    <ligand>
        <name>ATP</name>
        <dbReference type="ChEBI" id="CHEBI:30616"/>
    </ligand>
</feature>
<protein>
    <recommendedName>
        <fullName evidence="7">Chromosome partition protein Smc</fullName>
    </recommendedName>
</protein>
<feature type="domain" description="SMC hinge" evidence="8">
    <location>
        <begin position="524"/>
        <end position="636"/>
    </location>
</feature>
<feature type="coiled-coil region" evidence="7">
    <location>
        <begin position="985"/>
        <end position="1026"/>
    </location>
</feature>
<dbReference type="CDD" id="cd03278">
    <property type="entry name" value="ABC_SMC_barmotin"/>
    <property type="match status" value="1"/>
</dbReference>
<name>A0A1L6MXD3_9BACT</name>
<dbReference type="InterPro" id="IPR024704">
    <property type="entry name" value="SMC"/>
</dbReference>
<accession>A0A1L6MXD3</accession>
<evidence type="ECO:0000259" key="8">
    <source>
        <dbReference type="SMART" id="SM00968"/>
    </source>
</evidence>
<dbReference type="NCBIfam" id="TIGR02168">
    <property type="entry name" value="SMC_prok_B"/>
    <property type="match status" value="1"/>
</dbReference>
<dbReference type="InterPro" id="IPR011890">
    <property type="entry name" value="SMC_prok"/>
</dbReference>
<dbReference type="InterPro" id="IPR027417">
    <property type="entry name" value="P-loop_NTPase"/>
</dbReference>
<dbReference type="EMBL" id="CP016908">
    <property type="protein sequence ID" value="APS00119.1"/>
    <property type="molecule type" value="Genomic_DNA"/>
</dbReference>
<comment type="domain">
    <text evidence="7">Contains large globular domains required for ATP hydrolysis at each terminus and a third globular domain forming a flexible hinge near the middle of the molecule. These domains are separated by coiled-coil structures.</text>
</comment>
<dbReference type="STRING" id="1882918.BCY86_05055"/>
<dbReference type="Proteomes" id="UP000185544">
    <property type="component" value="Chromosome"/>
</dbReference>
<dbReference type="RefSeq" id="WP_075276784.1">
    <property type="nucleotide sequence ID" value="NZ_CP016908.1"/>
</dbReference>
<dbReference type="FunFam" id="3.40.50.300:FF:000901">
    <property type="entry name" value="Chromosome partition protein Smc"/>
    <property type="match status" value="1"/>
</dbReference>
<proteinExistence type="inferred from homology"/>
<evidence type="ECO:0000256" key="5">
    <source>
        <dbReference type="ARBA" id="ARBA00023054"/>
    </source>
</evidence>
<keyword evidence="10" id="KW-1185">Reference proteome</keyword>
<evidence type="ECO:0000256" key="7">
    <source>
        <dbReference type="HAMAP-Rule" id="MF_01894"/>
    </source>
</evidence>
<dbReference type="GO" id="GO:0007059">
    <property type="term" value="P:chromosome segregation"/>
    <property type="evidence" value="ECO:0007669"/>
    <property type="project" value="UniProtKB-UniRule"/>
</dbReference>
<comment type="similarity">
    <text evidence="7">Belongs to the SMC family.</text>
</comment>
<gene>
    <name evidence="7" type="primary">smc</name>
    <name evidence="9" type="ORF">BCY86_05055</name>
</gene>
<dbReference type="GO" id="GO:0003677">
    <property type="term" value="F:DNA binding"/>
    <property type="evidence" value="ECO:0007669"/>
    <property type="project" value="UniProtKB-UniRule"/>
</dbReference>
<dbReference type="SUPFAM" id="SSF75553">
    <property type="entry name" value="Smc hinge domain"/>
    <property type="match status" value="1"/>
</dbReference>
<dbReference type="GO" id="GO:0030261">
    <property type="term" value="P:chromosome condensation"/>
    <property type="evidence" value="ECO:0007669"/>
    <property type="project" value="InterPro"/>
</dbReference>
<keyword evidence="6 7" id="KW-0238">DNA-binding</keyword>
<dbReference type="InterPro" id="IPR010935">
    <property type="entry name" value="SMC_hinge"/>
</dbReference>
<dbReference type="Gene3D" id="3.40.50.300">
    <property type="entry name" value="P-loop containing nucleotide triphosphate hydrolases"/>
    <property type="match status" value="2"/>
</dbReference>
<dbReference type="Gene3D" id="3.30.70.1620">
    <property type="match status" value="1"/>
</dbReference>